<dbReference type="InterPro" id="IPR012441">
    <property type="entry name" value="DUF1643"/>
</dbReference>
<proteinExistence type="predicted"/>
<sequence length="213" mass="24378">MAKSIKYPKFVIRKPCSDNRDINNNIKVRNLISVKISNNNNKKVLCVMMNPSKANSEQSDITVNKILNLLNSVKYNVGIIEIVNLYPVYKTKSGELFNTLQQLRKHGIEVYDKKIKENDQLIKSKIESTDVIIFAWGKSPKHMPRKTYKAQGEKILGYVLKNKNKHLYIFKTNRWTNLLTNLGNPRHPSRNTLVGISACEVDSSTSSICIIKK</sequence>
<gene>
    <name evidence="1" type="ORF">SJI18_23470</name>
</gene>
<organism evidence="1 2">
    <name type="scientific">Clostridium frigoriphilum</name>
    <dbReference type="NCBI Taxonomy" id="443253"/>
    <lineage>
        <taxon>Bacteria</taxon>
        <taxon>Bacillati</taxon>
        <taxon>Bacillota</taxon>
        <taxon>Clostridia</taxon>
        <taxon>Eubacteriales</taxon>
        <taxon>Clostridiaceae</taxon>
        <taxon>Clostridium</taxon>
    </lineage>
</organism>
<comment type="caution">
    <text evidence="1">The sequence shown here is derived from an EMBL/GenBank/DDBJ whole genome shotgun (WGS) entry which is preliminary data.</text>
</comment>
<protein>
    <submittedName>
        <fullName evidence="1">DUF1643 domain-containing protein</fullName>
    </submittedName>
</protein>
<evidence type="ECO:0000313" key="1">
    <source>
        <dbReference type="EMBL" id="MEF2115243.1"/>
    </source>
</evidence>
<dbReference type="EMBL" id="JAZHFS010000045">
    <property type="protein sequence ID" value="MEF2115243.1"/>
    <property type="molecule type" value="Genomic_DNA"/>
</dbReference>
<evidence type="ECO:0000313" key="2">
    <source>
        <dbReference type="Proteomes" id="UP001498469"/>
    </source>
</evidence>
<dbReference type="Proteomes" id="UP001498469">
    <property type="component" value="Unassembled WGS sequence"/>
</dbReference>
<dbReference type="Pfam" id="PF07799">
    <property type="entry name" value="DUF1643"/>
    <property type="match status" value="1"/>
</dbReference>
<dbReference type="RefSeq" id="WP_216255623.1">
    <property type="nucleotide sequence ID" value="NZ_JAZHFS010000045.1"/>
</dbReference>
<accession>A0ABU7UV08</accession>
<reference evidence="1 2" key="1">
    <citation type="submission" date="2023-11" db="EMBL/GenBank/DDBJ databases">
        <title>Draft genome sequence of a psychrophilic Clostridium strain from permafrost water brine.</title>
        <authorList>
            <person name="Shcherbakova V.A."/>
            <person name="Trubitsyn V.E."/>
            <person name="Zakharyuk A.G."/>
        </authorList>
    </citation>
    <scope>NUCLEOTIDE SEQUENCE [LARGE SCALE GENOMIC DNA]</scope>
    <source>
        <strain evidence="1 2">14F</strain>
    </source>
</reference>
<keyword evidence="2" id="KW-1185">Reference proteome</keyword>
<name>A0ABU7UV08_9CLOT</name>